<accession>A0A2N0QI59</accession>
<dbReference type="Proteomes" id="UP000232688">
    <property type="component" value="Unassembled WGS sequence"/>
</dbReference>
<evidence type="ECO:0000313" key="2">
    <source>
        <dbReference type="EMBL" id="PKC50725.1"/>
    </source>
</evidence>
<feature type="transmembrane region" description="Helical" evidence="1">
    <location>
        <begin position="12"/>
        <end position="32"/>
    </location>
</feature>
<keyword evidence="1" id="KW-0472">Membrane</keyword>
<keyword evidence="1" id="KW-0812">Transmembrane</keyword>
<evidence type="ECO:0000313" key="3">
    <source>
        <dbReference type="Proteomes" id="UP000232688"/>
    </source>
</evidence>
<gene>
    <name evidence="2" type="ORF">RhiirA1_485508</name>
</gene>
<evidence type="ECO:0000256" key="1">
    <source>
        <dbReference type="SAM" id="Phobius"/>
    </source>
</evidence>
<sequence>MSYWYPTLMISYFLIPVLNTPVMFLNTLLFAYPTKNTKVFTAELPISLLELRVRVR</sequence>
<reference evidence="2 3" key="2">
    <citation type="submission" date="2017-10" db="EMBL/GenBank/DDBJ databases">
        <title>Genome analyses suggest a sexual origin of heterokaryosis in a supposedly ancient asexual fungus.</title>
        <authorList>
            <person name="Corradi N."/>
            <person name="Sedzielewska K."/>
            <person name="Noel J."/>
            <person name="Charron P."/>
            <person name="Farinelli L."/>
            <person name="Marton T."/>
            <person name="Kruger M."/>
            <person name="Pelin A."/>
            <person name="Brachmann A."/>
            <person name="Corradi N."/>
        </authorList>
    </citation>
    <scope>NUCLEOTIDE SEQUENCE [LARGE SCALE GENOMIC DNA]</scope>
    <source>
        <strain evidence="2 3">A1</strain>
    </source>
</reference>
<keyword evidence="1" id="KW-1133">Transmembrane helix</keyword>
<organism evidence="2 3">
    <name type="scientific">Rhizophagus irregularis</name>
    <dbReference type="NCBI Taxonomy" id="588596"/>
    <lineage>
        <taxon>Eukaryota</taxon>
        <taxon>Fungi</taxon>
        <taxon>Fungi incertae sedis</taxon>
        <taxon>Mucoromycota</taxon>
        <taxon>Glomeromycotina</taxon>
        <taxon>Glomeromycetes</taxon>
        <taxon>Glomerales</taxon>
        <taxon>Glomeraceae</taxon>
        <taxon>Rhizophagus</taxon>
    </lineage>
</organism>
<dbReference type="VEuPathDB" id="FungiDB:RhiirA1_485508"/>
<dbReference type="AlphaFoldDB" id="A0A2N0QI59"/>
<proteinExistence type="predicted"/>
<dbReference type="EMBL" id="LLXH01009198">
    <property type="protein sequence ID" value="PKC50725.1"/>
    <property type="molecule type" value="Genomic_DNA"/>
</dbReference>
<name>A0A2N0QI59_9GLOM</name>
<comment type="caution">
    <text evidence="2">The sequence shown here is derived from an EMBL/GenBank/DDBJ whole genome shotgun (WGS) entry which is preliminary data.</text>
</comment>
<protein>
    <submittedName>
        <fullName evidence="2">Uncharacterized protein</fullName>
    </submittedName>
</protein>
<reference evidence="2 3" key="1">
    <citation type="submission" date="2017-10" db="EMBL/GenBank/DDBJ databases">
        <title>Extensive intraspecific genome diversity in a model arbuscular mycorrhizal fungus.</title>
        <authorList>
            <person name="Chen E.C.H."/>
            <person name="Morin E."/>
            <person name="Baudet D."/>
            <person name="Noel J."/>
            <person name="Ndikumana S."/>
            <person name="Charron P."/>
            <person name="St-Onge C."/>
            <person name="Giorgi J."/>
            <person name="Grigoriev I.V."/>
            <person name="Roux C."/>
            <person name="Martin F.M."/>
            <person name="Corradi N."/>
        </authorList>
    </citation>
    <scope>NUCLEOTIDE SEQUENCE [LARGE SCALE GENOMIC DNA]</scope>
    <source>
        <strain evidence="2 3">A1</strain>
    </source>
</reference>